<keyword evidence="3" id="KW-1185">Reference proteome</keyword>
<feature type="chain" id="PRO_5025612380" evidence="1">
    <location>
        <begin position="21"/>
        <end position="103"/>
    </location>
</feature>
<name>A0A6A5WN12_9PLEO</name>
<proteinExistence type="predicted"/>
<keyword evidence="1" id="KW-0732">Signal</keyword>
<evidence type="ECO:0000256" key="1">
    <source>
        <dbReference type="SAM" id="SignalP"/>
    </source>
</evidence>
<reference evidence="2" key="1">
    <citation type="journal article" date="2020" name="Stud. Mycol.">
        <title>101 Dothideomycetes genomes: a test case for predicting lifestyles and emergence of pathogens.</title>
        <authorList>
            <person name="Haridas S."/>
            <person name="Albert R."/>
            <person name="Binder M."/>
            <person name="Bloem J."/>
            <person name="Labutti K."/>
            <person name="Salamov A."/>
            <person name="Andreopoulos B."/>
            <person name="Baker S."/>
            <person name="Barry K."/>
            <person name="Bills G."/>
            <person name="Bluhm B."/>
            <person name="Cannon C."/>
            <person name="Castanera R."/>
            <person name="Culley D."/>
            <person name="Daum C."/>
            <person name="Ezra D."/>
            <person name="Gonzalez J."/>
            <person name="Henrissat B."/>
            <person name="Kuo A."/>
            <person name="Liang C."/>
            <person name="Lipzen A."/>
            <person name="Lutzoni F."/>
            <person name="Magnuson J."/>
            <person name="Mondo S."/>
            <person name="Nolan M."/>
            <person name="Ohm R."/>
            <person name="Pangilinan J."/>
            <person name="Park H.-J."/>
            <person name="Ramirez L."/>
            <person name="Alfaro M."/>
            <person name="Sun H."/>
            <person name="Tritt A."/>
            <person name="Yoshinaga Y."/>
            <person name="Zwiers L.-H."/>
            <person name="Turgeon B."/>
            <person name="Goodwin S."/>
            <person name="Spatafora J."/>
            <person name="Crous P."/>
            <person name="Grigoriev I."/>
        </authorList>
    </citation>
    <scope>NUCLEOTIDE SEQUENCE</scope>
    <source>
        <strain evidence="2">CBS 123094</strain>
    </source>
</reference>
<protein>
    <submittedName>
        <fullName evidence="2">Uncharacterized protein</fullName>
    </submittedName>
</protein>
<dbReference type="EMBL" id="ML977575">
    <property type="protein sequence ID" value="KAF2002907.1"/>
    <property type="molecule type" value="Genomic_DNA"/>
</dbReference>
<accession>A0A6A5WN12</accession>
<sequence>MRFLNSILTTLCLLIATAIAASVDDIDSTATDVRTLAADNDQPTPQVAGEAAPQRDMVFLYHKREGRSPPAQDNPPLNNKCTRLWGDCYTYVLWGDTRCILYK</sequence>
<dbReference type="Proteomes" id="UP000799779">
    <property type="component" value="Unassembled WGS sequence"/>
</dbReference>
<dbReference type="AlphaFoldDB" id="A0A6A5WN12"/>
<feature type="signal peptide" evidence="1">
    <location>
        <begin position="1"/>
        <end position="20"/>
    </location>
</feature>
<evidence type="ECO:0000313" key="3">
    <source>
        <dbReference type="Proteomes" id="UP000799779"/>
    </source>
</evidence>
<gene>
    <name evidence="2" type="ORF">P154DRAFT_618290</name>
</gene>
<organism evidence="2 3">
    <name type="scientific">Amniculicola lignicola CBS 123094</name>
    <dbReference type="NCBI Taxonomy" id="1392246"/>
    <lineage>
        <taxon>Eukaryota</taxon>
        <taxon>Fungi</taxon>
        <taxon>Dikarya</taxon>
        <taxon>Ascomycota</taxon>
        <taxon>Pezizomycotina</taxon>
        <taxon>Dothideomycetes</taxon>
        <taxon>Pleosporomycetidae</taxon>
        <taxon>Pleosporales</taxon>
        <taxon>Amniculicolaceae</taxon>
        <taxon>Amniculicola</taxon>
    </lineage>
</organism>
<evidence type="ECO:0000313" key="2">
    <source>
        <dbReference type="EMBL" id="KAF2002907.1"/>
    </source>
</evidence>